<feature type="domain" description="F-box" evidence="8">
    <location>
        <begin position="37"/>
        <end position="83"/>
    </location>
</feature>
<dbReference type="Proteomes" id="UP000306102">
    <property type="component" value="Unassembled WGS sequence"/>
</dbReference>
<evidence type="ECO:0000313" key="9">
    <source>
        <dbReference type="EMBL" id="THG06097.1"/>
    </source>
</evidence>
<feature type="compositionally biased region" description="Basic residues" evidence="7">
    <location>
        <begin position="681"/>
        <end position="694"/>
    </location>
</feature>
<dbReference type="InterPro" id="IPR016024">
    <property type="entry name" value="ARM-type_fold"/>
</dbReference>
<dbReference type="GO" id="GO:0005634">
    <property type="term" value="C:nucleus"/>
    <property type="evidence" value="ECO:0007669"/>
    <property type="project" value="UniProtKB-SubCell"/>
</dbReference>
<dbReference type="InterPro" id="IPR001810">
    <property type="entry name" value="F-box_dom"/>
</dbReference>
<feature type="region of interest" description="Disordered" evidence="7">
    <location>
        <begin position="971"/>
        <end position="1268"/>
    </location>
</feature>
<dbReference type="STRING" id="542762.A0A4V3WLU1"/>
<dbReference type="SUPFAM" id="SSF48371">
    <property type="entry name" value="ARM repeat"/>
    <property type="match status" value="2"/>
</dbReference>
<organism evidence="9 10">
    <name type="scientific">Camellia sinensis var. sinensis</name>
    <name type="common">China tea</name>
    <dbReference type="NCBI Taxonomy" id="542762"/>
    <lineage>
        <taxon>Eukaryota</taxon>
        <taxon>Viridiplantae</taxon>
        <taxon>Streptophyta</taxon>
        <taxon>Embryophyta</taxon>
        <taxon>Tracheophyta</taxon>
        <taxon>Spermatophyta</taxon>
        <taxon>Magnoliopsida</taxon>
        <taxon>eudicotyledons</taxon>
        <taxon>Gunneridae</taxon>
        <taxon>Pentapetalae</taxon>
        <taxon>asterids</taxon>
        <taxon>Ericales</taxon>
        <taxon>Theaceae</taxon>
        <taxon>Camellia</taxon>
    </lineage>
</organism>
<feature type="region of interest" description="Disordered" evidence="7">
    <location>
        <begin position="650"/>
        <end position="715"/>
    </location>
</feature>
<keyword evidence="10" id="KW-1185">Reference proteome</keyword>
<dbReference type="SUPFAM" id="SSF141571">
    <property type="entry name" value="Pentapeptide repeat-like"/>
    <property type="match status" value="2"/>
</dbReference>
<dbReference type="InterPro" id="IPR011989">
    <property type="entry name" value="ARM-like"/>
</dbReference>
<feature type="repeat" description="ARM" evidence="6">
    <location>
        <begin position="510"/>
        <end position="555"/>
    </location>
</feature>
<evidence type="ECO:0000256" key="5">
    <source>
        <dbReference type="ARBA" id="ARBA00056877"/>
    </source>
</evidence>
<keyword evidence="3" id="KW-0677">Repeat</keyword>
<feature type="repeat" description="ARM" evidence="6">
    <location>
        <begin position="600"/>
        <end position="642"/>
    </location>
</feature>
<feature type="repeat" description="ARM" evidence="6">
    <location>
        <begin position="469"/>
        <end position="511"/>
    </location>
</feature>
<comment type="similarity">
    <text evidence="2">Belongs to the beta-catenin family.</text>
</comment>
<sequence length="1268" mass="137082">MSRRVRRKVARKGKDKVVLPSYPEIEDEGLSLDQKVVVDWTRLPDDTVIQLFSSLNYRDRASLSSTCRTWRSLGISPCLWQSLDLRAHKCDVTTAASLATRCMNLQKLRFRGAESADAIINLQARGLREISGDYCRKITDATLSVIVARHEALESLQLGPDFCERISSDAIKAIAICCPKLRKLKLSGIRDVDGEAINALAKHCQNLTDIGFIDCLHVDEIALANVVSLQFLSVAGTTNMKWSLVSQHWSKLPNLTGLDVSRTDVVPTTVLRLLSSSRSLKVLCALNCTALEEDANFATNNNKGKLVLTLSTDIFKGLASLFADITKKERNVFSDWRNLKKKDKNLDEIMTWLEWIISHSLLRMAESNPQGLGSFWLSQGAGLLLSLMQSSQEDVQERAATGLATFVVIDDENASIDSGRAETVMRDGGIRLLLNLARSWREGLQSEAAKAIANLSVNTNVAKAVAEEGGINILANLARSMNRLVAEEAAGGLWNLSVGEEHKGAIAEAGGVKALVDLIFKWSSGGDGVLERAAGALANLAADDKCSMEVAVVGGVHALVMLARCCKFEGVQEQAARALANLAAHGDSNSNNAAVGQEAGALEALVQLTRSPHEGVRQEAAGALWNLSFDDRNREAIAAAGGVEALGSTVFFSEEEGTTGTKEEQGGRKGGSDSEVEGKKGERKKKKKKGRRRNSPGEEEGTTGTTSVALANSCSNASPGLQERAAGALWGLSVSEANRWMRSNHDNKKKATALSLRLAALALPHFRLLETLRLDHFLLRFSLKPLLRNIFQSNGFRKAMWDKSVTLICGTERPLDYMDKLGLCFSYMALALNKIAVCLHQCIAIGREGGVAPLIALANSECEDVHETAAGALWNLAFTPGNALRIVEEGGVPALVHLCFKSASKMARFMAALALAYMFDGSMCCGDVESVDHLHIHCPVSSRLWMLVKTPSNLSFASFSLHLTSPHLTSPHLTSPHLTSPHLTSPHLTSPHLTSPHLTSPHLTSPHLTSPHLTSPHLTSPHLTSPHLTSPHLTSPHLTSPHLTSPHLTSPHLTSPHLTSPHLTSPHLTSPHLTSPHLTSPHLTSPHLTSPHLTSPHLTSPHLTSPHLTSPHLTSPHLTSPHLTSPHLTSPHLTSPHLTSPHLTSPHLTSPHLTSPHLTSPHLTSPHLTSPHLTSPHLTSPHLTSPHLTSPHLTSPHLTSPHLTSPHLTSPHLTSPHLTSPHLTSPHLTSPHLTSPHLTSPHLTSPHLTSPHLTSPHLTSPHLTYDFA</sequence>
<dbReference type="SMART" id="SM00367">
    <property type="entry name" value="LRR_CC"/>
    <property type="match status" value="4"/>
</dbReference>
<feature type="compositionally biased region" description="Basic and acidic residues" evidence="7">
    <location>
        <begin position="661"/>
        <end position="680"/>
    </location>
</feature>
<evidence type="ECO:0000256" key="1">
    <source>
        <dbReference type="ARBA" id="ARBA00004123"/>
    </source>
</evidence>
<evidence type="ECO:0000256" key="7">
    <source>
        <dbReference type="SAM" id="MobiDB-lite"/>
    </source>
</evidence>
<dbReference type="Pfam" id="PF12937">
    <property type="entry name" value="F-box-like"/>
    <property type="match status" value="1"/>
</dbReference>
<dbReference type="FunFam" id="1.25.10.10:FF:001918">
    <property type="entry name" value="Protein ARABIDILLO 2"/>
    <property type="match status" value="1"/>
</dbReference>
<dbReference type="GO" id="GO:0048527">
    <property type="term" value="P:lateral root development"/>
    <property type="evidence" value="ECO:0007669"/>
    <property type="project" value="UniProtKB-ARBA"/>
</dbReference>
<dbReference type="CDD" id="cd22155">
    <property type="entry name" value="F-box_AtADLO1-like"/>
    <property type="match status" value="1"/>
</dbReference>
<comment type="subcellular location">
    <subcellularLocation>
        <location evidence="1">Nucleus</location>
    </subcellularLocation>
</comment>
<dbReference type="InterPro" id="IPR000225">
    <property type="entry name" value="Armadillo"/>
</dbReference>
<dbReference type="EMBL" id="SDRB02010501">
    <property type="protein sequence ID" value="THG06097.1"/>
    <property type="molecule type" value="Genomic_DNA"/>
</dbReference>
<dbReference type="InterPro" id="IPR032675">
    <property type="entry name" value="LRR_dom_sf"/>
</dbReference>
<feature type="repeat" description="ARM" evidence="6">
    <location>
        <begin position="428"/>
        <end position="470"/>
    </location>
</feature>
<accession>A0A4V3WLU1</accession>
<evidence type="ECO:0000259" key="8">
    <source>
        <dbReference type="PROSITE" id="PS50181"/>
    </source>
</evidence>
<dbReference type="PANTHER" id="PTHR46976:SF1">
    <property type="entry name" value="PROTEIN ARABIDILLO 1"/>
    <property type="match status" value="1"/>
</dbReference>
<dbReference type="InterPro" id="IPR006553">
    <property type="entry name" value="Leu-rich_rpt_Cys-con_subtyp"/>
</dbReference>
<protein>
    <recommendedName>
        <fullName evidence="8">F-box domain-containing protein</fullName>
    </recommendedName>
</protein>
<dbReference type="Gene3D" id="3.80.10.10">
    <property type="entry name" value="Ribonuclease Inhibitor"/>
    <property type="match status" value="1"/>
</dbReference>
<dbReference type="InterPro" id="IPR036047">
    <property type="entry name" value="F-box-like_dom_sf"/>
</dbReference>
<dbReference type="SUPFAM" id="SSF52047">
    <property type="entry name" value="RNI-like"/>
    <property type="match status" value="1"/>
</dbReference>
<evidence type="ECO:0000256" key="2">
    <source>
        <dbReference type="ARBA" id="ARBA00005462"/>
    </source>
</evidence>
<evidence type="ECO:0000256" key="6">
    <source>
        <dbReference type="PROSITE-ProRule" id="PRU00259"/>
    </source>
</evidence>
<dbReference type="SMART" id="SM00185">
    <property type="entry name" value="ARM"/>
    <property type="match status" value="8"/>
</dbReference>
<feature type="compositionally biased region" description="Polar residues" evidence="7">
    <location>
        <begin position="971"/>
        <end position="1262"/>
    </location>
</feature>
<dbReference type="SUPFAM" id="SSF81383">
    <property type="entry name" value="F-box domain"/>
    <property type="match status" value="1"/>
</dbReference>
<proteinExistence type="inferred from homology"/>
<dbReference type="PROSITE" id="PS50176">
    <property type="entry name" value="ARM_REPEAT"/>
    <property type="match status" value="5"/>
</dbReference>
<dbReference type="PROSITE" id="PS50181">
    <property type="entry name" value="FBOX"/>
    <property type="match status" value="1"/>
</dbReference>
<evidence type="ECO:0000313" key="10">
    <source>
        <dbReference type="Proteomes" id="UP000306102"/>
    </source>
</evidence>
<feature type="repeat" description="ARM" evidence="6">
    <location>
        <begin position="849"/>
        <end position="891"/>
    </location>
</feature>
<dbReference type="SMART" id="SM00256">
    <property type="entry name" value="FBOX"/>
    <property type="match status" value="1"/>
</dbReference>
<dbReference type="Gene3D" id="1.25.10.10">
    <property type="entry name" value="Leucine-rich Repeat Variant"/>
    <property type="match status" value="4"/>
</dbReference>
<reference evidence="9 10" key="1">
    <citation type="journal article" date="2018" name="Proc. Natl. Acad. Sci. U.S.A.">
        <title>Draft genome sequence of Camellia sinensis var. sinensis provides insights into the evolution of the tea genome and tea quality.</title>
        <authorList>
            <person name="Wei C."/>
            <person name="Yang H."/>
            <person name="Wang S."/>
            <person name="Zhao J."/>
            <person name="Liu C."/>
            <person name="Gao L."/>
            <person name="Xia E."/>
            <person name="Lu Y."/>
            <person name="Tai Y."/>
            <person name="She G."/>
            <person name="Sun J."/>
            <person name="Cao H."/>
            <person name="Tong W."/>
            <person name="Gao Q."/>
            <person name="Li Y."/>
            <person name="Deng W."/>
            <person name="Jiang X."/>
            <person name="Wang W."/>
            <person name="Chen Q."/>
            <person name="Zhang S."/>
            <person name="Li H."/>
            <person name="Wu J."/>
            <person name="Wang P."/>
            <person name="Li P."/>
            <person name="Shi C."/>
            <person name="Zheng F."/>
            <person name="Jian J."/>
            <person name="Huang B."/>
            <person name="Shan D."/>
            <person name="Shi M."/>
            <person name="Fang C."/>
            <person name="Yue Y."/>
            <person name="Li F."/>
            <person name="Li D."/>
            <person name="Wei S."/>
            <person name="Han B."/>
            <person name="Jiang C."/>
            <person name="Yin Y."/>
            <person name="Xia T."/>
            <person name="Zhang Z."/>
            <person name="Bennetzen J.L."/>
            <person name="Zhao S."/>
            <person name="Wan X."/>
        </authorList>
    </citation>
    <scope>NUCLEOTIDE SEQUENCE [LARGE SCALE GENOMIC DNA]</scope>
    <source>
        <strain evidence="10">cv. Shuchazao</strain>
        <tissue evidence="9">Leaf</tissue>
    </source>
</reference>
<evidence type="ECO:0000256" key="4">
    <source>
        <dbReference type="ARBA" id="ARBA00023242"/>
    </source>
</evidence>
<dbReference type="Pfam" id="PF00514">
    <property type="entry name" value="Arm"/>
    <property type="match status" value="6"/>
</dbReference>
<gene>
    <name evidence="9" type="ORF">TEA_008921</name>
</gene>
<dbReference type="PANTHER" id="PTHR46976">
    <property type="entry name" value="PROTEIN ARABIDILLO 1"/>
    <property type="match status" value="1"/>
</dbReference>
<comment type="function">
    <text evidence="5">Promotes lateral root initiation and development, independently of auxin (IAA) and abscisis acid (ABA).</text>
</comment>
<keyword evidence="4" id="KW-0539">Nucleus</keyword>
<name>A0A4V3WLU1_CAMSN</name>
<dbReference type="AlphaFoldDB" id="A0A4V3WLU1"/>
<comment type="caution">
    <text evidence="9">The sequence shown here is derived from an EMBL/GenBank/DDBJ whole genome shotgun (WGS) entry which is preliminary data.</text>
</comment>
<evidence type="ECO:0000256" key="3">
    <source>
        <dbReference type="ARBA" id="ARBA00022737"/>
    </source>
</evidence>